<dbReference type="InterPro" id="IPR006626">
    <property type="entry name" value="PbH1"/>
</dbReference>
<dbReference type="EMBL" id="MTKT01001287">
    <property type="protein sequence ID" value="OWM85235.1"/>
    <property type="molecule type" value="Genomic_DNA"/>
</dbReference>
<comment type="similarity">
    <text evidence="1 4">Belongs to the glycosyl hydrolase 28 family.</text>
</comment>
<name>A0A218XJ52_PUNGR</name>
<protein>
    <recommendedName>
        <fullName evidence="6">Rhamnogalacturonase A/B/Epimerase-like pectate lyase domain-containing protein</fullName>
    </recommendedName>
</protein>
<evidence type="ECO:0000313" key="8">
    <source>
        <dbReference type="Proteomes" id="UP000197138"/>
    </source>
</evidence>
<gene>
    <name evidence="7" type="ORF">CDL15_Pgr028022</name>
</gene>
<dbReference type="InterPro" id="IPR012334">
    <property type="entry name" value="Pectin_lyas_fold"/>
</dbReference>
<organism evidence="7 8">
    <name type="scientific">Punica granatum</name>
    <name type="common">Pomegranate</name>
    <dbReference type="NCBI Taxonomy" id="22663"/>
    <lineage>
        <taxon>Eukaryota</taxon>
        <taxon>Viridiplantae</taxon>
        <taxon>Streptophyta</taxon>
        <taxon>Embryophyta</taxon>
        <taxon>Tracheophyta</taxon>
        <taxon>Spermatophyta</taxon>
        <taxon>Magnoliopsida</taxon>
        <taxon>eudicotyledons</taxon>
        <taxon>Gunneridae</taxon>
        <taxon>Pentapetalae</taxon>
        <taxon>rosids</taxon>
        <taxon>malvids</taxon>
        <taxon>Myrtales</taxon>
        <taxon>Lythraceae</taxon>
        <taxon>Punica</taxon>
    </lineage>
</organism>
<dbReference type="InterPro" id="IPR000743">
    <property type="entry name" value="Glyco_hydro_28"/>
</dbReference>
<evidence type="ECO:0000256" key="2">
    <source>
        <dbReference type="ARBA" id="ARBA00022801"/>
    </source>
</evidence>
<evidence type="ECO:0000256" key="3">
    <source>
        <dbReference type="ARBA" id="ARBA00023295"/>
    </source>
</evidence>
<feature type="chain" id="PRO_5012916968" description="Rhamnogalacturonase A/B/Epimerase-like pectate lyase domain-containing protein" evidence="5">
    <location>
        <begin position="25"/>
        <end position="436"/>
    </location>
</feature>
<dbReference type="InterPro" id="IPR024535">
    <property type="entry name" value="RHGA/B-epi-like_pectate_lyase"/>
</dbReference>
<dbReference type="AlphaFoldDB" id="A0A218XJ52"/>
<dbReference type="Pfam" id="PF00295">
    <property type="entry name" value="Glyco_hydro_28"/>
    <property type="match status" value="1"/>
</dbReference>
<evidence type="ECO:0000313" key="7">
    <source>
        <dbReference type="EMBL" id="OWM85235.1"/>
    </source>
</evidence>
<evidence type="ECO:0000259" key="6">
    <source>
        <dbReference type="Pfam" id="PF12708"/>
    </source>
</evidence>
<dbReference type="Gene3D" id="2.160.20.10">
    <property type="entry name" value="Single-stranded right-handed beta-helix, Pectin lyase-like"/>
    <property type="match status" value="1"/>
</dbReference>
<dbReference type="GO" id="GO:0005975">
    <property type="term" value="P:carbohydrate metabolic process"/>
    <property type="evidence" value="ECO:0007669"/>
    <property type="project" value="InterPro"/>
</dbReference>
<dbReference type="Proteomes" id="UP000197138">
    <property type="component" value="Unassembled WGS sequence"/>
</dbReference>
<comment type="caution">
    <text evidence="7">The sequence shown here is derived from an EMBL/GenBank/DDBJ whole genome shotgun (WGS) entry which is preliminary data.</text>
</comment>
<proteinExistence type="inferred from homology"/>
<evidence type="ECO:0000256" key="4">
    <source>
        <dbReference type="RuleBase" id="RU361169"/>
    </source>
</evidence>
<reference evidence="8" key="1">
    <citation type="journal article" date="2017" name="Plant J.">
        <title>The pomegranate (Punica granatum L.) genome and the genomics of punicalagin biosynthesis.</title>
        <authorList>
            <person name="Qin G."/>
            <person name="Xu C."/>
            <person name="Ming R."/>
            <person name="Tang H."/>
            <person name="Guyot R."/>
            <person name="Kramer E.M."/>
            <person name="Hu Y."/>
            <person name="Yi X."/>
            <person name="Qi Y."/>
            <person name="Xu X."/>
            <person name="Gao Z."/>
            <person name="Pan H."/>
            <person name="Jian J."/>
            <person name="Tian Y."/>
            <person name="Yue Z."/>
            <person name="Xu Y."/>
        </authorList>
    </citation>
    <scope>NUCLEOTIDE SEQUENCE [LARGE SCALE GENOMIC DNA]</scope>
    <source>
        <strain evidence="8">cv. Dabenzi</strain>
    </source>
</reference>
<keyword evidence="3 4" id="KW-0326">Glycosidase</keyword>
<keyword evidence="2 4" id="KW-0378">Hydrolase</keyword>
<feature type="signal peptide" evidence="5">
    <location>
        <begin position="1"/>
        <end position="24"/>
    </location>
</feature>
<dbReference type="PANTHER" id="PTHR31339:SF3">
    <property type="entry name" value="PECTIN LYASE-LIKE SUPERFAMILY PROTEIN"/>
    <property type="match status" value="1"/>
</dbReference>
<sequence>MTMLRLLTSVLLLLSAAVAVGSRAEEVTCSGIVPMKYRRNTISITDFGGVGDGRTVNSNAFRKAIYSIQHLNRTGGTRLYIPPGVYLTESFNLTSHMTLFLAKGAVIKATRDTLNWPLIDPLPSYGRGRERPGGRYVSFIHGDGLEDVIITGENGTIDGQGDIWWNMWRQRTLNFTRPNLVELMNSRDVIISNVVFQNSPFWNIHPVYCSNVVVRKVTIIAPLDSPNTDGVDPDSSSNVCIEDAYISVGDDLVAVKSGWDEYGISYGRPSSDITIRRITGSSPFAGIAVGSESSGGVENVVAENITLYKMGVGIHIKTNTGRGGIIKNITVSNVYMENARKGIKISGNVGDHPDDNYNPNALPVVKEITIKDVSGVKILQPGLMQGIKKSPFTGIYLSNINLEWVPGPRPSAPWTCIDVSGDSTKVSPSPCSELLT</sequence>
<feature type="domain" description="Rhamnogalacturonase A/B/Epimerase-like pectate lyase" evidence="6">
    <location>
        <begin position="42"/>
        <end position="113"/>
    </location>
</feature>
<dbReference type="InterPro" id="IPR011050">
    <property type="entry name" value="Pectin_lyase_fold/virulence"/>
</dbReference>
<evidence type="ECO:0000256" key="1">
    <source>
        <dbReference type="ARBA" id="ARBA00008834"/>
    </source>
</evidence>
<dbReference type="InterPro" id="IPR051801">
    <property type="entry name" value="GH28_Enzymes"/>
</dbReference>
<dbReference type="SMART" id="SM00710">
    <property type="entry name" value="PbH1"/>
    <property type="match status" value="5"/>
</dbReference>
<accession>A0A218XJ52</accession>
<dbReference type="Pfam" id="PF12708">
    <property type="entry name" value="Pect-lyase_RHGA_epim"/>
    <property type="match status" value="1"/>
</dbReference>
<dbReference type="PANTHER" id="PTHR31339">
    <property type="entry name" value="PECTIN LYASE-RELATED"/>
    <property type="match status" value="1"/>
</dbReference>
<keyword evidence="5" id="KW-0732">Signal</keyword>
<dbReference type="GO" id="GO:0004650">
    <property type="term" value="F:polygalacturonase activity"/>
    <property type="evidence" value="ECO:0007669"/>
    <property type="project" value="InterPro"/>
</dbReference>
<dbReference type="SUPFAM" id="SSF51126">
    <property type="entry name" value="Pectin lyase-like"/>
    <property type="match status" value="1"/>
</dbReference>
<evidence type="ECO:0000256" key="5">
    <source>
        <dbReference type="SAM" id="SignalP"/>
    </source>
</evidence>